<gene>
    <name evidence="3" type="ORF">BKG82_11545</name>
    <name evidence="4" type="ORF">BKG84_12750</name>
</gene>
<keyword evidence="5" id="KW-1185">Reference proteome</keyword>
<evidence type="ECO:0000313" key="4">
    <source>
        <dbReference type="EMBL" id="OHU79125.1"/>
    </source>
</evidence>
<evidence type="ECO:0000259" key="2">
    <source>
        <dbReference type="Pfam" id="PF01243"/>
    </source>
</evidence>
<proteinExistence type="predicted"/>
<dbReference type="GO" id="GO:0005829">
    <property type="term" value="C:cytosol"/>
    <property type="evidence" value="ECO:0007669"/>
    <property type="project" value="TreeGrafter"/>
</dbReference>
<dbReference type="InterPro" id="IPR012349">
    <property type="entry name" value="Split_barrel_FMN-bd"/>
</dbReference>
<dbReference type="GO" id="GO:0070967">
    <property type="term" value="F:coenzyme F420 binding"/>
    <property type="evidence" value="ECO:0007669"/>
    <property type="project" value="TreeGrafter"/>
</dbReference>
<accession>A0A1S1LVR5</accession>
<dbReference type="SUPFAM" id="SSF50475">
    <property type="entry name" value="FMN-binding split barrel"/>
    <property type="match status" value="1"/>
</dbReference>
<evidence type="ECO:0000313" key="3">
    <source>
        <dbReference type="EMBL" id="OHU58223.1"/>
    </source>
</evidence>
<dbReference type="InterPro" id="IPR011576">
    <property type="entry name" value="Pyridox_Oxase_N"/>
</dbReference>
<dbReference type="GO" id="GO:0016627">
    <property type="term" value="F:oxidoreductase activity, acting on the CH-CH group of donors"/>
    <property type="evidence" value="ECO:0007669"/>
    <property type="project" value="TreeGrafter"/>
</dbReference>
<dbReference type="Proteomes" id="UP000179441">
    <property type="component" value="Unassembled WGS sequence"/>
</dbReference>
<evidence type="ECO:0000256" key="1">
    <source>
        <dbReference type="ARBA" id="ARBA00023002"/>
    </source>
</evidence>
<dbReference type="PANTHER" id="PTHR35176:SF6">
    <property type="entry name" value="HEME OXYGENASE HI_0854-RELATED"/>
    <property type="match status" value="1"/>
</dbReference>
<dbReference type="AlphaFoldDB" id="A0A1S1LVR5"/>
<dbReference type="EMBL" id="MLIQ01000013">
    <property type="protein sequence ID" value="OHU58223.1"/>
    <property type="molecule type" value="Genomic_DNA"/>
</dbReference>
<feature type="domain" description="Pyridoxamine 5'-phosphate oxidase N-terminal" evidence="2">
    <location>
        <begin position="7"/>
        <end position="136"/>
    </location>
</feature>
<dbReference type="PANTHER" id="PTHR35176">
    <property type="entry name" value="HEME OXYGENASE HI_0854-RELATED"/>
    <property type="match status" value="1"/>
</dbReference>
<name>A0A1S1LVR5_MYCCH</name>
<dbReference type="Proteomes" id="UP000180043">
    <property type="component" value="Unassembled WGS sequence"/>
</dbReference>
<sequence length="139" mass="15523">MTSIHDPAVRQFLDSTPALVGQLGYLGNDGRPLVLPIWYRLNEDHLQFVTHVSTLKIRSLQRDPRAVITVATPAEPYLYVQVQGEAHVEPDTSKVRDTLIDITTRYLGADRADAYVDEHHSAPGEALVRIHPVRVHAAL</sequence>
<protein>
    <submittedName>
        <fullName evidence="3">PPOX class F420-dependent enzyme</fullName>
    </submittedName>
</protein>
<keyword evidence="1" id="KW-0560">Oxidoreductase</keyword>
<organism evidence="3 6">
    <name type="scientific">Mycobacteroides chelonae</name>
    <name type="common">Mycobacterium chelonae</name>
    <dbReference type="NCBI Taxonomy" id="1774"/>
    <lineage>
        <taxon>Bacteria</taxon>
        <taxon>Bacillati</taxon>
        <taxon>Actinomycetota</taxon>
        <taxon>Actinomycetes</taxon>
        <taxon>Mycobacteriales</taxon>
        <taxon>Mycobacteriaceae</taxon>
        <taxon>Mycobacteroides</taxon>
    </lineage>
</organism>
<dbReference type="InterPro" id="IPR019920">
    <property type="entry name" value="F420-binding_dom_put"/>
</dbReference>
<dbReference type="InterPro" id="IPR052019">
    <property type="entry name" value="F420H2_bilvrd_red/Heme_oxyg"/>
</dbReference>
<dbReference type="RefSeq" id="WP_057967582.1">
    <property type="nucleotide sequence ID" value="NZ_CP050145.1"/>
</dbReference>
<comment type="caution">
    <text evidence="3">The sequence shown here is derived from an EMBL/GenBank/DDBJ whole genome shotgun (WGS) entry which is preliminary data.</text>
</comment>
<evidence type="ECO:0000313" key="5">
    <source>
        <dbReference type="Proteomes" id="UP000179441"/>
    </source>
</evidence>
<dbReference type="EMBL" id="MLIS01000001">
    <property type="protein sequence ID" value="OHU79125.1"/>
    <property type="molecule type" value="Genomic_DNA"/>
</dbReference>
<dbReference type="NCBIfam" id="TIGR03618">
    <property type="entry name" value="Rv1155_F420"/>
    <property type="match status" value="1"/>
</dbReference>
<dbReference type="Pfam" id="PF01243">
    <property type="entry name" value="PNPOx_N"/>
    <property type="match status" value="1"/>
</dbReference>
<dbReference type="Gene3D" id="2.30.110.10">
    <property type="entry name" value="Electron Transport, Fmn-binding Protein, Chain A"/>
    <property type="match status" value="1"/>
</dbReference>
<reference evidence="5 6" key="1">
    <citation type="submission" date="2016-10" db="EMBL/GenBank/DDBJ databases">
        <title>Evaluation of Human, Veterinary and Environmental Mycobacterium chelonae Isolates by Core Genome Phylogenomic Analysis, Targeted Gene Comparison, and Anti-microbial Susceptibility Patterns: A Tale of Mistaken Identities.</title>
        <authorList>
            <person name="Fogelson S.B."/>
            <person name="Camus A.C."/>
            <person name="Lorenz W."/>
            <person name="Vasireddy R."/>
            <person name="Vasireddy S."/>
            <person name="Smith T."/>
            <person name="Brown-Elliott B.A."/>
            <person name="Wallace R.J.Jr."/>
            <person name="Hasan N.A."/>
            <person name="Reischl U."/>
            <person name="Sanchez S."/>
        </authorList>
    </citation>
    <scope>NUCLEOTIDE SEQUENCE [LARGE SCALE GENOMIC DNA]</scope>
    <source>
        <strain evidence="3 6">15515</strain>
        <strain evidence="4 5">15518</strain>
    </source>
</reference>
<evidence type="ECO:0000313" key="6">
    <source>
        <dbReference type="Proteomes" id="UP000180043"/>
    </source>
</evidence>